<evidence type="ECO:0000313" key="2">
    <source>
        <dbReference type="Proteomes" id="UP001499909"/>
    </source>
</evidence>
<dbReference type="SUPFAM" id="SSF47413">
    <property type="entry name" value="lambda repressor-like DNA-binding domains"/>
    <property type="match status" value="1"/>
</dbReference>
<evidence type="ECO:0000313" key="1">
    <source>
        <dbReference type="EMBL" id="GAA3947619.1"/>
    </source>
</evidence>
<protein>
    <recommendedName>
        <fullName evidence="3">XRE family transcriptional regulator</fullName>
    </recommendedName>
</protein>
<evidence type="ECO:0008006" key="3">
    <source>
        <dbReference type="Google" id="ProtNLM"/>
    </source>
</evidence>
<dbReference type="CDD" id="cd00093">
    <property type="entry name" value="HTH_XRE"/>
    <property type="match status" value="1"/>
</dbReference>
<dbReference type="RefSeq" id="WP_345116106.1">
    <property type="nucleotide sequence ID" value="NZ_BAABDH010000103.1"/>
</dbReference>
<dbReference type="InterPro" id="IPR001387">
    <property type="entry name" value="Cro/C1-type_HTH"/>
</dbReference>
<accession>A0ABP7NI20</accession>
<comment type="caution">
    <text evidence="1">The sequence shown here is derived from an EMBL/GenBank/DDBJ whole genome shotgun (WGS) entry which is preliminary data.</text>
</comment>
<dbReference type="EMBL" id="BAABDH010000103">
    <property type="protein sequence ID" value="GAA3947619.1"/>
    <property type="molecule type" value="Genomic_DNA"/>
</dbReference>
<dbReference type="Gene3D" id="1.10.260.40">
    <property type="entry name" value="lambda repressor-like DNA-binding domains"/>
    <property type="match status" value="1"/>
</dbReference>
<name>A0ABP7NI20_9BACT</name>
<organism evidence="1 2">
    <name type="scientific">Hymenobacter algoricola</name>
    <dbReference type="NCBI Taxonomy" id="486267"/>
    <lineage>
        <taxon>Bacteria</taxon>
        <taxon>Pseudomonadati</taxon>
        <taxon>Bacteroidota</taxon>
        <taxon>Cytophagia</taxon>
        <taxon>Cytophagales</taxon>
        <taxon>Hymenobacteraceae</taxon>
        <taxon>Hymenobacter</taxon>
    </lineage>
</organism>
<gene>
    <name evidence="1" type="ORF">GCM10022406_31710</name>
</gene>
<dbReference type="InterPro" id="IPR010982">
    <property type="entry name" value="Lambda_DNA-bd_dom_sf"/>
</dbReference>
<dbReference type="Proteomes" id="UP001499909">
    <property type="component" value="Unassembled WGS sequence"/>
</dbReference>
<keyword evidence="2" id="KW-1185">Reference proteome</keyword>
<reference evidence="2" key="1">
    <citation type="journal article" date="2019" name="Int. J. Syst. Evol. Microbiol.">
        <title>The Global Catalogue of Microorganisms (GCM) 10K type strain sequencing project: providing services to taxonomists for standard genome sequencing and annotation.</title>
        <authorList>
            <consortium name="The Broad Institute Genomics Platform"/>
            <consortium name="The Broad Institute Genome Sequencing Center for Infectious Disease"/>
            <person name="Wu L."/>
            <person name="Ma J."/>
        </authorList>
    </citation>
    <scope>NUCLEOTIDE SEQUENCE [LARGE SCALE GENOMIC DNA]</scope>
    <source>
        <strain evidence="2">JCM 17214</strain>
    </source>
</reference>
<sequence length="188" mass="20627">MARRAHYSSNLLAQVRRYFALHQQHLADLLGVSPGLIKHIEAGRRDISGAVLRGITPLALLVPEAGPYDATEFDDLPTAAPAPAELERRLRVCLHSAGQLRWKMRPLARRTRFAKRWQLVLPGLLAAAPAAAPEAAPVPRLRRWLLARQADAAADLDAYTSAQWHLLRVRAEALEAEAAALAALLPPE</sequence>
<proteinExistence type="predicted"/>